<organism evidence="2 3">
    <name type="scientific">Advenella kashmirensis W13003</name>
    <dbReference type="NCBI Taxonomy" id="1424334"/>
    <lineage>
        <taxon>Bacteria</taxon>
        <taxon>Pseudomonadati</taxon>
        <taxon>Pseudomonadota</taxon>
        <taxon>Betaproteobacteria</taxon>
        <taxon>Burkholderiales</taxon>
        <taxon>Alcaligenaceae</taxon>
    </lineage>
</organism>
<evidence type="ECO:0000259" key="1">
    <source>
        <dbReference type="Pfam" id="PF00561"/>
    </source>
</evidence>
<reference evidence="2 3" key="1">
    <citation type="journal article" date="2014" name="Genome Announc.">
        <title>Draft Genome Sequence of Advenella kashmirensis Strain W13003, a Polycyclic Aromatic Hydrocarbon-Degrading Bacterium.</title>
        <authorList>
            <person name="Wang X."/>
            <person name="Jin D."/>
            <person name="Zhou L."/>
            <person name="Wu L."/>
            <person name="An W."/>
            <person name="Zhao L."/>
        </authorList>
    </citation>
    <scope>NUCLEOTIDE SEQUENCE [LARGE SCALE GENOMIC DNA]</scope>
    <source>
        <strain evidence="2 3">W13003</strain>
    </source>
</reference>
<keyword evidence="3" id="KW-1185">Reference proteome</keyword>
<name>V8QYP3_9BURK</name>
<dbReference type="PANTHER" id="PTHR43798">
    <property type="entry name" value="MONOACYLGLYCEROL LIPASE"/>
    <property type="match status" value="1"/>
</dbReference>
<gene>
    <name evidence="2" type="ORF">W822_02870</name>
</gene>
<dbReference type="AlphaFoldDB" id="V8QYP3"/>
<dbReference type="eggNOG" id="COG2267">
    <property type="taxonomic scope" value="Bacteria"/>
</dbReference>
<dbReference type="GO" id="GO:0016020">
    <property type="term" value="C:membrane"/>
    <property type="evidence" value="ECO:0007669"/>
    <property type="project" value="TreeGrafter"/>
</dbReference>
<dbReference type="InterPro" id="IPR000073">
    <property type="entry name" value="AB_hydrolase_1"/>
</dbReference>
<dbReference type="EMBL" id="AYXT01000001">
    <property type="protein sequence ID" value="ETF04129.1"/>
    <property type="molecule type" value="Genomic_DNA"/>
</dbReference>
<dbReference type="HOGENOM" id="CLU_020336_50_2_4"/>
<dbReference type="STRING" id="1424334.W822_02870"/>
<dbReference type="PANTHER" id="PTHR43798:SF33">
    <property type="entry name" value="HYDROLASE, PUTATIVE (AFU_ORTHOLOGUE AFUA_2G14860)-RELATED"/>
    <property type="match status" value="1"/>
</dbReference>
<protein>
    <submittedName>
        <fullName evidence="2">Hydrolase</fullName>
    </submittedName>
</protein>
<dbReference type="Gene3D" id="3.40.50.1820">
    <property type="entry name" value="alpha/beta hydrolase"/>
    <property type="match status" value="1"/>
</dbReference>
<evidence type="ECO:0000313" key="3">
    <source>
        <dbReference type="Proteomes" id="UP000018733"/>
    </source>
</evidence>
<accession>V8QYP3</accession>
<dbReference type="GO" id="GO:0016787">
    <property type="term" value="F:hydrolase activity"/>
    <property type="evidence" value="ECO:0007669"/>
    <property type="project" value="UniProtKB-KW"/>
</dbReference>
<dbReference type="SUPFAM" id="SSF53474">
    <property type="entry name" value="alpha/beta-Hydrolases"/>
    <property type="match status" value="1"/>
</dbReference>
<dbReference type="PATRIC" id="fig|1424334.3.peg.576"/>
<comment type="caution">
    <text evidence="2">The sequence shown here is derived from an EMBL/GenBank/DDBJ whole genome shotgun (WGS) entry which is preliminary data.</text>
</comment>
<proteinExistence type="predicted"/>
<dbReference type="Proteomes" id="UP000018733">
    <property type="component" value="Unassembled WGS sequence"/>
</dbReference>
<feature type="domain" description="AB hydrolase-1" evidence="1">
    <location>
        <begin position="50"/>
        <end position="277"/>
    </location>
</feature>
<dbReference type="InterPro" id="IPR029058">
    <property type="entry name" value="AB_hydrolase_fold"/>
</dbReference>
<evidence type="ECO:0000313" key="2">
    <source>
        <dbReference type="EMBL" id="ETF04129.1"/>
    </source>
</evidence>
<dbReference type="Pfam" id="PF00561">
    <property type="entry name" value="Abhydrolase_1"/>
    <property type="match status" value="1"/>
</dbReference>
<dbReference type="InterPro" id="IPR050266">
    <property type="entry name" value="AB_hydrolase_sf"/>
</dbReference>
<sequence length="298" mass="32510">MLPLMFSDSPKPTLSSEELHDLNQRFPLVRIATETGQQIAFRSAGTGPVTVVCLHGIGSGSASWINVARQLPSGLRLIAWDAPGYGESSSLTAECPKATDYAHSLANMLQILGVHSCVLIGHSLGAMVASAYAREAERNAVKALLLISPAQGYGATAKKQTRNRILNERISQLENDGVVNMAVKRSSRLLSNRATEADRKLVIWNMVRLHDRGYRQAVNLLCNDDLTEYLPPPEDICVQVACGTEDIVTTPESCAQVARRCGRQLIPIENAGHACYVEQSGQVLNIMTTLIRTFRETQ</sequence>
<keyword evidence="2" id="KW-0378">Hydrolase</keyword>